<dbReference type="Proteomes" id="UP000005238">
    <property type="component" value="Unassembled WGS sequence"/>
</dbReference>
<dbReference type="PANTHER" id="PTHR47969">
    <property type="entry name" value="CHROMOSOME-ASSOCIATED KINESIN KIF4A-RELATED"/>
    <property type="match status" value="1"/>
</dbReference>
<keyword evidence="4 9" id="KW-0547">Nucleotide-binding</keyword>
<sequence>MASKSESVRVCVRIRPLSTKEVQDGRSYIVHASPAQGEISLANPEADDREPPKKFTFDAAIPPESSQQDVYAQAATDIVESVVNGFNGTIFAYGQTGAGKSHTMEGYSEPPEAKGIIPNSFSHIFDRIAAESDNKQFMVYASYLEIYNEEIRDLLAPDPKNRLELKETVDAGVFVKDLTSRQVAAAAEIDAVMQQGKKNRSVGATLMNQTSSRSHSMFTITVEACSTAQTEANAKPHICVGKLNLVDLAGSERQSKTGATGDRMKEATKINLSLSALGNVISALVDGKSQHIPYRDSKLTRLLQDSLGGNAKTVMIANCGPADYNYNETLSTLRYANRAKNIKNKPKINEDPKDAKIREYQEKIKELREALAAQEKNGSAMPGAEGKQSSKDGSGGSAAPGPHIVERIVEKTVVKREGVSEEVLKKLEEDARREKRELKQKAQEEMKALLAAQSRTEEEREQLERELQSQAEQKEVMARQKDEMVNQLEALEHKLISGGRVLDKAAKQERQLREAQARVEAQKRQELQLAQELAEKEDSNMLLEEQYTTLQEAVDDKTRKLKKLWAKHKAATTEIEDLKAEFQAEKEDMLDTVRELTRQLKLKHLLLSHFVPLDEAQSLEKRARYDADHDAWQVSRLETKPASLRPRRPISRRGARRIESEYARRNRLIDPMNVRWRSDNVVQLDLEMPERRTRDFEAANGTGYALSMNYWLERVGVSTEEDVEITFANEVEVAPSGLASTTSKEKSQSTANGGNKESQEGAKKSSSISASGGDDKSRKSASKRPPTASRRRREQLDE</sequence>
<dbReference type="SUPFAM" id="SSF52540">
    <property type="entry name" value="P-loop containing nucleoside triphosphate hydrolases"/>
    <property type="match status" value="1"/>
</dbReference>
<evidence type="ECO:0000256" key="6">
    <source>
        <dbReference type="ARBA" id="ARBA00023054"/>
    </source>
</evidence>
<dbReference type="PROSITE" id="PS50067">
    <property type="entry name" value="KINESIN_MOTOR_2"/>
    <property type="match status" value="1"/>
</dbReference>
<dbReference type="InParanoid" id="H3GZK5"/>
<keyword evidence="6 11" id="KW-0175">Coiled coil</keyword>
<evidence type="ECO:0000256" key="10">
    <source>
        <dbReference type="RuleBase" id="RU000394"/>
    </source>
</evidence>
<evidence type="ECO:0000313" key="14">
    <source>
        <dbReference type="EnsemblProtists" id="Phyra83244"/>
    </source>
</evidence>
<evidence type="ECO:0000256" key="9">
    <source>
        <dbReference type="PROSITE-ProRule" id="PRU00283"/>
    </source>
</evidence>
<evidence type="ECO:0000256" key="8">
    <source>
        <dbReference type="ARBA" id="ARBA00023212"/>
    </source>
</evidence>
<feature type="region of interest" description="Disordered" evidence="12">
    <location>
        <begin position="374"/>
        <end position="402"/>
    </location>
</feature>
<feature type="binding site" evidence="9">
    <location>
        <begin position="94"/>
        <end position="101"/>
    </location>
    <ligand>
        <name>ATP</name>
        <dbReference type="ChEBI" id="CHEBI:30616"/>
    </ligand>
</feature>
<dbReference type="InterPro" id="IPR001752">
    <property type="entry name" value="Kinesin_motor_dom"/>
</dbReference>
<feature type="domain" description="Kinesin motor" evidence="13">
    <location>
        <begin position="7"/>
        <end position="342"/>
    </location>
</feature>
<dbReference type="EnsemblProtists" id="Phyra83244">
    <property type="protein sequence ID" value="Phyra83244"/>
    <property type="gene ID" value="Phyra83244"/>
</dbReference>
<dbReference type="GO" id="GO:0007018">
    <property type="term" value="P:microtubule-based movement"/>
    <property type="evidence" value="ECO:0000318"/>
    <property type="project" value="GO_Central"/>
</dbReference>
<dbReference type="GO" id="GO:0003777">
    <property type="term" value="F:microtubule motor activity"/>
    <property type="evidence" value="ECO:0000318"/>
    <property type="project" value="GO_Central"/>
</dbReference>
<dbReference type="AlphaFoldDB" id="H3GZK5"/>
<dbReference type="PRINTS" id="PR00380">
    <property type="entry name" value="KINESINHEAVY"/>
</dbReference>
<dbReference type="GO" id="GO:0005871">
    <property type="term" value="C:kinesin complex"/>
    <property type="evidence" value="ECO:0000318"/>
    <property type="project" value="GO_Central"/>
</dbReference>
<dbReference type="PROSITE" id="PS00411">
    <property type="entry name" value="KINESIN_MOTOR_1"/>
    <property type="match status" value="1"/>
</dbReference>
<evidence type="ECO:0000313" key="15">
    <source>
        <dbReference type="Proteomes" id="UP000005238"/>
    </source>
</evidence>
<dbReference type="Gene3D" id="3.40.850.10">
    <property type="entry name" value="Kinesin motor domain"/>
    <property type="match status" value="1"/>
</dbReference>
<comment type="subcellular location">
    <subcellularLocation>
        <location evidence="1">Cytoplasm</location>
        <location evidence="1">Cytoskeleton</location>
    </subcellularLocation>
</comment>
<organism evidence="14 15">
    <name type="scientific">Phytophthora ramorum</name>
    <name type="common">Sudden oak death agent</name>
    <dbReference type="NCBI Taxonomy" id="164328"/>
    <lineage>
        <taxon>Eukaryota</taxon>
        <taxon>Sar</taxon>
        <taxon>Stramenopiles</taxon>
        <taxon>Oomycota</taxon>
        <taxon>Peronosporomycetes</taxon>
        <taxon>Peronosporales</taxon>
        <taxon>Peronosporaceae</taxon>
        <taxon>Phytophthora</taxon>
    </lineage>
</organism>
<dbReference type="GO" id="GO:0005524">
    <property type="term" value="F:ATP binding"/>
    <property type="evidence" value="ECO:0007669"/>
    <property type="project" value="UniProtKB-UniRule"/>
</dbReference>
<evidence type="ECO:0000256" key="12">
    <source>
        <dbReference type="SAM" id="MobiDB-lite"/>
    </source>
</evidence>
<dbReference type="VEuPathDB" id="FungiDB:KRP23_4863"/>
<dbReference type="GO" id="GO:0008017">
    <property type="term" value="F:microtubule binding"/>
    <property type="evidence" value="ECO:0000318"/>
    <property type="project" value="GO_Central"/>
</dbReference>
<evidence type="ECO:0000259" key="13">
    <source>
        <dbReference type="PROSITE" id="PS50067"/>
    </source>
</evidence>
<dbReference type="SMART" id="SM00129">
    <property type="entry name" value="KISc"/>
    <property type="match status" value="1"/>
</dbReference>
<dbReference type="eggNOG" id="KOG4280">
    <property type="taxonomic scope" value="Eukaryota"/>
</dbReference>
<keyword evidence="7 9" id="KW-0505">Motor protein</keyword>
<dbReference type="InterPro" id="IPR036961">
    <property type="entry name" value="Kinesin_motor_dom_sf"/>
</dbReference>
<keyword evidence="5 9" id="KW-0067">ATP-binding</keyword>
<feature type="compositionally biased region" description="Polar residues" evidence="12">
    <location>
        <begin position="738"/>
        <end position="756"/>
    </location>
</feature>
<dbReference type="InterPro" id="IPR027417">
    <property type="entry name" value="P-loop_NTPase"/>
</dbReference>
<keyword evidence="2" id="KW-0963">Cytoplasm</keyword>
<dbReference type="InterPro" id="IPR027640">
    <property type="entry name" value="Kinesin-like_fam"/>
</dbReference>
<comment type="similarity">
    <text evidence="9 10">Belongs to the TRAFAC class myosin-kinesin ATPase superfamily. Kinesin family.</text>
</comment>
<evidence type="ECO:0000256" key="7">
    <source>
        <dbReference type="ARBA" id="ARBA00023175"/>
    </source>
</evidence>
<dbReference type="Pfam" id="PF00225">
    <property type="entry name" value="Kinesin"/>
    <property type="match status" value="1"/>
</dbReference>
<dbReference type="VEuPathDB" id="FungiDB:KRP23_8977"/>
<dbReference type="OMA" id="LESKMLC"/>
<accession>H3GZK5</accession>
<dbReference type="GO" id="GO:0016887">
    <property type="term" value="F:ATP hydrolysis activity"/>
    <property type="evidence" value="ECO:0000318"/>
    <property type="project" value="GO_Central"/>
</dbReference>
<reference evidence="14" key="2">
    <citation type="submission" date="2015-06" db="UniProtKB">
        <authorList>
            <consortium name="EnsemblProtists"/>
        </authorList>
    </citation>
    <scope>IDENTIFICATION</scope>
    <source>
        <strain evidence="14">Pr102</strain>
    </source>
</reference>
<dbReference type="VEuPathDB" id="FungiDB:KRP22_8431"/>
<dbReference type="GO" id="GO:0005874">
    <property type="term" value="C:microtubule"/>
    <property type="evidence" value="ECO:0000318"/>
    <property type="project" value="GO_Central"/>
</dbReference>
<evidence type="ECO:0000256" key="2">
    <source>
        <dbReference type="ARBA" id="ARBA00022490"/>
    </source>
</evidence>
<evidence type="ECO:0000256" key="3">
    <source>
        <dbReference type="ARBA" id="ARBA00022701"/>
    </source>
</evidence>
<reference evidence="15" key="1">
    <citation type="journal article" date="2006" name="Science">
        <title>Phytophthora genome sequences uncover evolutionary origins and mechanisms of pathogenesis.</title>
        <authorList>
            <person name="Tyler B.M."/>
            <person name="Tripathy S."/>
            <person name="Zhang X."/>
            <person name="Dehal P."/>
            <person name="Jiang R.H."/>
            <person name="Aerts A."/>
            <person name="Arredondo F.D."/>
            <person name="Baxter L."/>
            <person name="Bensasson D."/>
            <person name="Beynon J.L."/>
            <person name="Chapman J."/>
            <person name="Damasceno C.M."/>
            <person name="Dorrance A.E."/>
            <person name="Dou D."/>
            <person name="Dickerman A.W."/>
            <person name="Dubchak I.L."/>
            <person name="Garbelotto M."/>
            <person name="Gijzen M."/>
            <person name="Gordon S.G."/>
            <person name="Govers F."/>
            <person name="Grunwald N.J."/>
            <person name="Huang W."/>
            <person name="Ivors K.L."/>
            <person name="Jones R.W."/>
            <person name="Kamoun S."/>
            <person name="Krampis K."/>
            <person name="Lamour K.H."/>
            <person name="Lee M.K."/>
            <person name="McDonald W.H."/>
            <person name="Medina M."/>
            <person name="Meijer H.J."/>
            <person name="Nordberg E.K."/>
            <person name="Maclean D.J."/>
            <person name="Ospina-Giraldo M.D."/>
            <person name="Morris P.F."/>
            <person name="Phuntumart V."/>
            <person name="Putnam N.H."/>
            <person name="Rash S."/>
            <person name="Rose J.K."/>
            <person name="Sakihama Y."/>
            <person name="Salamov A.A."/>
            <person name="Savidor A."/>
            <person name="Scheuring C.F."/>
            <person name="Smith B.M."/>
            <person name="Sobral B.W."/>
            <person name="Terry A."/>
            <person name="Torto-Alalibo T.A."/>
            <person name="Win J."/>
            <person name="Xu Z."/>
            <person name="Zhang H."/>
            <person name="Grigoriev I.V."/>
            <person name="Rokhsar D.S."/>
            <person name="Boore J.L."/>
        </authorList>
    </citation>
    <scope>NUCLEOTIDE SEQUENCE [LARGE SCALE GENOMIC DNA]</scope>
    <source>
        <strain evidence="15">Pr102</strain>
    </source>
</reference>
<evidence type="ECO:0000256" key="11">
    <source>
        <dbReference type="SAM" id="Coils"/>
    </source>
</evidence>
<name>H3GZK5_PHYRM</name>
<dbReference type="STRING" id="164328.H3GZK5"/>
<keyword evidence="8" id="KW-0206">Cytoskeleton</keyword>
<feature type="coiled-coil region" evidence="11">
    <location>
        <begin position="421"/>
        <end position="599"/>
    </location>
</feature>
<protein>
    <recommendedName>
        <fullName evidence="10">Kinesin-like protein</fullName>
    </recommendedName>
</protein>
<evidence type="ECO:0000256" key="4">
    <source>
        <dbReference type="ARBA" id="ARBA00022741"/>
    </source>
</evidence>
<evidence type="ECO:0000256" key="1">
    <source>
        <dbReference type="ARBA" id="ARBA00004245"/>
    </source>
</evidence>
<dbReference type="GO" id="GO:0005737">
    <property type="term" value="C:cytoplasm"/>
    <property type="evidence" value="ECO:0000318"/>
    <property type="project" value="GO_Central"/>
</dbReference>
<feature type="compositionally biased region" description="Basic residues" evidence="12">
    <location>
        <begin position="789"/>
        <end position="798"/>
    </location>
</feature>
<dbReference type="FunFam" id="3.40.850.10:FF:000029">
    <property type="entry name" value="Kinesin-like protein KIF17"/>
    <property type="match status" value="1"/>
</dbReference>
<keyword evidence="15" id="KW-1185">Reference proteome</keyword>
<dbReference type="PANTHER" id="PTHR47969:SF21">
    <property type="entry name" value="KINESIN-LIKE PROTEIN"/>
    <property type="match status" value="1"/>
</dbReference>
<keyword evidence="3 10" id="KW-0493">Microtubule</keyword>
<evidence type="ECO:0000256" key="5">
    <source>
        <dbReference type="ARBA" id="ARBA00022840"/>
    </source>
</evidence>
<feature type="region of interest" description="Disordered" evidence="12">
    <location>
        <begin position="736"/>
        <end position="798"/>
    </location>
</feature>
<proteinExistence type="inferred from homology"/>
<dbReference type="HOGENOM" id="CLU_001485_22_4_1"/>
<dbReference type="EMBL" id="DS566082">
    <property type="status" value="NOT_ANNOTATED_CDS"/>
    <property type="molecule type" value="Genomic_DNA"/>
</dbReference>
<dbReference type="InterPro" id="IPR019821">
    <property type="entry name" value="Kinesin_motor_CS"/>
</dbReference>